<dbReference type="InterPro" id="IPR036812">
    <property type="entry name" value="NAD(P)_OxRdtase_dom_sf"/>
</dbReference>
<accession>A0A437J491</accession>
<dbReference type="PANTHER" id="PTHR42686">
    <property type="entry name" value="GH17980P-RELATED"/>
    <property type="match status" value="1"/>
</dbReference>
<evidence type="ECO:0000313" key="2">
    <source>
        <dbReference type="EMBL" id="RVT39440.1"/>
    </source>
</evidence>
<dbReference type="InterPro" id="IPR023210">
    <property type="entry name" value="NADP_OxRdtase_dom"/>
</dbReference>
<dbReference type="Pfam" id="PF00248">
    <property type="entry name" value="Aldo_ket_red"/>
    <property type="match status" value="1"/>
</dbReference>
<dbReference type="PANTHER" id="PTHR42686:SF1">
    <property type="entry name" value="GH17980P-RELATED"/>
    <property type="match status" value="1"/>
</dbReference>
<dbReference type="EMBL" id="RZUL01000007">
    <property type="protein sequence ID" value="RVT39440.1"/>
    <property type="molecule type" value="Genomic_DNA"/>
</dbReference>
<organism evidence="2 3">
    <name type="scientific">Sphingobium algorifonticola</name>
    <dbReference type="NCBI Taxonomy" id="2008318"/>
    <lineage>
        <taxon>Bacteria</taxon>
        <taxon>Pseudomonadati</taxon>
        <taxon>Pseudomonadota</taxon>
        <taxon>Alphaproteobacteria</taxon>
        <taxon>Sphingomonadales</taxon>
        <taxon>Sphingomonadaceae</taxon>
        <taxon>Sphingobium</taxon>
    </lineage>
</organism>
<dbReference type="GO" id="GO:0016491">
    <property type="term" value="F:oxidoreductase activity"/>
    <property type="evidence" value="ECO:0007669"/>
    <property type="project" value="InterPro"/>
</dbReference>
<dbReference type="Gene3D" id="3.20.20.100">
    <property type="entry name" value="NADP-dependent oxidoreductase domain"/>
    <property type="match status" value="1"/>
</dbReference>
<dbReference type="AlphaFoldDB" id="A0A437J491"/>
<sequence>MFRPGRSEAIARPSALTALGFGAAPLGNLYRQISDSDADQAVAAAVAGGVGYFDVAPQYGRGLAEQRLGDALAKHDPEQRAILSTKVGILLRPDVDGGASSESIFKSSTGLIPHYDYSYDAVMASIEASKKRLGGRAINIVYAHDLGRRAHGERHEERMAAFLEGGYRALAELRSAGQIDAIGLGVNEWEVCEEVLAQADFDIMLLAGRYTLLEQSAAATFLPLCEQRGVDVVIGGPYNSGILAMGTRSGGVPYYDYRPADEAVIAKVAAIEAICDRHDVPLAAAALQFPLAAKPVVSVIPGFASAAELEQAIALVAWRIPYSFWHDLQDAGLIAPGVSIPHAPFGDPAAKDSLKQ</sequence>
<gene>
    <name evidence="2" type="ORF">ENE74_15470</name>
</gene>
<dbReference type="RefSeq" id="WP_127691804.1">
    <property type="nucleotide sequence ID" value="NZ_RZUL01000007.1"/>
</dbReference>
<dbReference type="Proteomes" id="UP000282977">
    <property type="component" value="Unassembled WGS sequence"/>
</dbReference>
<evidence type="ECO:0000259" key="1">
    <source>
        <dbReference type="Pfam" id="PF00248"/>
    </source>
</evidence>
<proteinExistence type="predicted"/>
<comment type="caution">
    <text evidence="2">The sequence shown here is derived from an EMBL/GenBank/DDBJ whole genome shotgun (WGS) entry which is preliminary data.</text>
</comment>
<dbReference type="OrthoDB" id="9768851at2"/>
<protein>
    <submittedName>
        <fullName evidence="2">Aldo/keto reductase</fullName>
    </submittedName>
</protein>
<feature type="domain" description="NADP-dependent oxidoreductase" evidence="1">
    <location>
        <begin position="19"/>
        <end position="328"/>
    </location>
</feature>
<name>A0A437J491_9SPHN</name>
<reference evidence="2 3" key="1">
    <citation type="submission" date="2019-01" db="EMBL/GenBank/DDBJ databases">
        <authorList>
            <person name="Chen W.-M."/>
        </authorList>
    </citation>
    <scope>NUCLEOTIDE SEQUENCE [LARGE SCALE GENOMIC DNA]</scope>
    <source>
        <strain evidence="2 3">TLA-22</strain>
    </source>
</reference>
<dbReference type="InterPro" id="IPR020471">
    <property type="entry name" value="AKR"/>
</dbReference>
<dbReference type="SUPFAM" id="SSF51430">
    <property type="entry name" value="NAD(P)-linked oxidoreductase"/>
    <property type="match status" value="1"/>
</dbReference>
<keyword evidence="3" id="KW-1185">Reference proteome</keyword>
<evidence type="ECO:0000313" key="3">
    <source>
        <dbReference type="Proteomes" id="UP000282977"/>
    </source>
</evidence>
<dbReference type="GO" id="GO:0005829">
    <property type="term" value="C:cytosol"/>
    <property type="evidence" value="ECO:0007669"/>
    <property type="project" value="TreeGrafter"/>
</dbReference>